<feature type="domain" description="Fimbrial-type adhesion" evidence="6">
    <location>
        <begin position="29"/>
        <end position="177"/>
    </location>
</feature>
<reference evidence="7 8" key="1">
    <citation type="submission" date="2019-02" db="EMBL/GenBank/DDBJ databases">
        <title>Complete genome sequence of Pseudomonas sp. SNU WT1 isolated from rainbow trout.</title>
        <authorList>
            <person name="Oh W.T."/>
            <person name="Park S.C."/>
        </authorList>
    </citation>
    <scope>NUCLEOTIDE SEQUENCE [LARGE SCALE GENOMIC DNA]</scope>
    <source>
        <strain evidence="7 8">SNU WT1</strain>
    </source>
</reference>
<evidence type="ECO:0000256" key="5">
    <source>
        <dbReference type="SAM" id="SignalP"/>
    </source>
</evidence>
<gene>
    <name evidence="7" type="ORF">EXN22_09695</name>
</gene>
<dbReference type="SUPFAM" id="SSF49401">
    <property type="entry name" value="Bacterial adhesins"/>
    <property type="match status" value="1"/>
</dbReference>
<dbReference type="Pfam" id="PF00419">
    <property type="entry name" value="Fimbrial"/>
    <property type="match status" value="1"/>
</dbReference>
<dbReference type="GO" id="GO:0009289">
    <property type="term" value="C:pilus"/>
    <property type="evidence" value="ECO:0007669"/>
    <property type="project" value="UniProtKB-SubCell"/>
</dbReference>
<dbReference type="KEGG" id="ptk:EXN22_09695"/>
<sequence length="179" mass="18256">MKKSILGFALSLPLLASMSLTAQAADGQIEFTGSISGTTCTINGGAGGQNFTVAMAPAHVSQLAAAGHVAERQPFNIQLTNCTPGTGNVDISFLNGPSVDLWAGRLNVDAGGAQNVQIQLLNANALPIRIGAPTGSQNTIPVPLVAGAATLNYYSEYYATGVATPGAANTRVQYLVNLP</sequence>
<dbReference type="InterPro" id="IPR036937">
    <property type="entry name" value="Adhesion_dom_fimbrial_sf"/>
</dbReference>
<evidence type="ECO:0000256" key="1">
    <source>
        <dbReference type="ARBA" id="ARBA00004561"/>
    </source>
</evidence>
<dbReference type="InterPro" id="IPR050263">
    <property type="entry name" value="Bact_Fimbrial_Adh_Pro"/>
</dbReference>
<dbReference type="PANTHER" id="PTHR33420:SF3">
    <property type="entry name" value="FIMBRIAL SUBUNIT ELFA"/>
    <property type="match status" value="1"/>
</dbReference>
<dbReference type="InterPro" id="IPR000259">
    <property type="entry name" value="Adhesion_dom_fimbrial"/>
</dbReference>
<evidence type="ECO:0000313" key="8">
    <source>
        <dbReference type="Proteomes" id="UP000291130"/>
    </source>
</evidence>
<proteinExistence type="inferred from homology"/>
<protein>
    <submittedName>
        <fullName evidence="7">Type 1 fimbrial protein</fullName>
    </submittedName>
</protein>
<comment type="similarity">
    <text evidence="2">Belongs to the fimbrial protein family.</text>
</comment>
<keyword evidence="4" id="KW-0281">Fimbrium</keyword>
<keyword evidence="8" id="KW-1185">Reference proteome</keyword>
<name>A0A411MGJ6_9PSED</name>
<evidence type="ECO:0000256" key="4">
    <source>
        <dbReference type="ARBA" id="ARBA00023263"/>
    </source>
</evidence>
<dbReference type="EMBL" id="CP035952">
    <property type="protein sequence ID" value="QBF25958.1"/>
    <property type="molecule type" value="Genomic_DNA"/>
</dbReference>
<dbReference type="RefSeq" id="WP_130263846.1">
    <property type="nucleotide sequence ID" value="NZ_CP035952.1"/>
</dbReference>
<dbReference type="PANTHER" id="PTHR33420">
    <property type="entry name" value="FIMBRIAL SUBUNIT ELFA-RELATED"/>
    <property type="match status" value="1"/>
</dbReference>
<evidence type="ECO:0000313" key="7">
    <source>
        <dbReference type="EMBL" id="QBF25958.1"/>
    </source>
</evidence>
<feature type="signal peptide" evidence="5">
    <location>
        <begin position="1"/>
        <end position="24"/>
    </location>
</feature>
<evidence type="ECO:0000256" key="2">
    <source>
        <dbReference type="ARBA" id="ARBA00006671"/>
    </source>
</evidence>
<dbReference type="OrthoDB" id="6494728at2"/>
<accession>A0A411MGJ6</accession>
<dbReference type="InterPro" id="IPR008966">
    <property type="entry name" value="Adhesion_dom_sf"/>
</dbReference>
<keyword evidence="3 5" id="KW-0732">Signal</keyword>
<dbReference type="Gene3D" id="2.60.40.1090">
    <property type="entry name" value="Fimbrial-type adhesion domain"/>
    <property type="match status" value="1"/>
</dbReference>
<feature type="chain" id="PRO_5019205243" evidence="5">
    <location>
        <begin position="25"/>
        <end position="179"/>
    </location>
</feature>
<evidence type="ECO:0000256" key="3">
    <source>
        <dbReference type="ARBA" id="ARBA00022729"/>
    </source>
</evidence>
<dbReference type="Proteomes" id="UP000291130">
    <property type="component" value="Chromosome"/>
</dbReference>
<evidence type="ECO:0000259" key="6">
    <source>
        <dbReference type="Pfam" id="PF00419"/>
    </source>
</evidence>
<organism evidence="7 8">
    <name type="scientific">Pseudomonas tructae</name>
    <dbReference type="NCBI Taxonomy" id="2518644"/>
    <lineage>
        <taxon>Bacteria</taxon>
        <taxon>Pseudomonadati</taxon>
        <taxon>Pseudomonadota</taxon>
        <taxon>Gammaproteobacteria</taxon>
        <taxon>Pseudomonadales</taxon>
        <taxon>Pseudomonadaceae</taxon>
        <taxon>Pseudomonas</taxon>
    </lineage>
</organism>
<comment type="subcellular location">
    <subcellularLocation>
        <location evidence="1">Fimbrium</location>
    </subcellularLocation>
</comment>
<dbReference type="GO" id="GO:0043709">
    <property type="term" value="P:cell adhesion involved in single-species biofilm formation"/>
    <property type="evidence" value="ECO:0007669"/>
    <property type="project" value="TreeGrafter"/>
</dbReference>
<dbReference type="AlphaFoldDB" id="A0A411MGJ6"/>